<gene>
    <name evidence="1" type="ORF">EWB00_009290</name>
</gene>
<reference evidence="1 2" key="1">
    <citation type="submission" date="2019-03" db="EMBL/GenBank/DDBJ databases">
        <title>An improved genome assembly of the fluke Schistosoma japonicum.</title>
        <authorList>
            <person name="Hu W."/>
            <person name="Luo F."/>
            <person name="Yin M."/>
            <person name="Mo X."/>
            <person name="Sun C."/>
            <person name="Wu Q."/>
            <person name="Zhu B."/>
            <person name="Xiang M."/>
            <person name="Wang J."/>
            <person name="Wang Y."/>
            <person name="Zhang T."/>
            <person name="Xu B."/>
            <person name="Zheng H."/>
            <person name="Feng Z."/>
        </authorList>
    </citation>
    <scope>NUCLEOTIDE SEQUENCE [LARGE SCALE GENOMIC DNA]</scope>
    <source>
        <strain evidence="1">HuSjv2</strain>
        <tissue evidence="1">Worms</tissue>
    </source>
</reference>
<dbReference type="Proteomes" id="UP000311919">
    <property type="component" value="Unassembled WGS sequence"/>
</dbReference>
<protein>
    <submittedName>
        <fullName evidence="1">Uncharacterized protein</fullName>
    </submittedName>
</protein>
<name>A0A4Z2CM81_SCHJA</name>
<feature type="non-terminal residue" evidence="1">
    <location>
        <position position="1"/>
    </location>
</feature>
<comment type="caution">
    <text evidence="1">The sequence shown here is derived from an EMBL/GenBank/DDBJ whole genome shotgun (WGS) entry which is preliminary data.</text>
</comment>
<keyword evidence="2" id="KW-1185">Reference proteome</keyword>
<evidence type="ECO:0000313" key="2">
    <source>
        <dbReference type="Proteomes" id="UP000311919"/>
    </source>
</evidence>
<evidence type="ECO:0000313" key="1">
    <source>
        <dbReference type="EMBL" id="TNN05383.1"/>
    </source>
</evidence>
<proteinExistence type="predicted"/>
<feature type="non-terminal residue" evidence="1">
    <location>
        <position position="55"/>
    </location>
</feature>
<accession>A0A4Z2CM81</accession>
<organism evidence="1 2">
    <name type="scientific">Schistosoma japonicum</name>
    <name type="common">Blood fluke</name>
    <dbReference type="NCBI Taxonomy" id="6182"/>
    <lineage>
        <taxon>Eukaryota</taxon>
        <taxon>Metazoa</taxon>
        <taxon>Spiralia</taxon>
        <taxon>Lophotrochozoa</taxon>
        <taxon>Platyhelminthes</taxon>
        <taxon>Trematoda</taxon>
        <taxon>Digenea</taxon>
        <taxon>Strigeidida</taxon>
        <taxon>Schistosomatoidea</taxon>
        <taxon>Schistosomatidae</taxon>
        <taxon>Schistosoma</taxon>
    </lineage>
</organism>
<sequence length="55" mass="6302">NQLQDIPEALVRSRDWWSSDLLVVKQLSPVTMNDHCTVYHELMEVGILPLDVTPV</sequence>
<dbReference type="EMBL" id="SKCS01000536">
    <property type="protein sequence ID" value="TNN05383.1"/>
    <property type="molecule type" value="Genomic_DNA"/>
</dbReference>
<dbReference type="AlphaFoldDB" id="A0A4Z2CM81"/>